<feature type="compositionally biased region" description="Basic and acidic residues" evidence="1">
    <location>
        <begin position="123"/>
        <end position="132"/>
    </location>
</feature>
<dbReference type="Proteomes" id="UP000803844">
    <property type="component" value="Unassembled WGS sequence"/>
</dbReference>
<dbReference type="OrthoDB" id="10650140at2759"/>
<name>A0A9P4Y235_CRYP1</name>
<organism evidence="2 3">
    <name type="scientific">Cryphonectria parasitica (strain ATCC 38755 / EP155)</name>
    <dbReference type="NCBI Taxonomy" id="660469"/>
    <lineage>
        <taxon>Eukaryota</taxon>
        <taxon>Fungi</taxon>
        <taxon>Dikarya</taxon>
        <taxon>Ascomycota</taxon>
        <taxon>Pezizomycotina</taxon>
        <taxon>Sordariomycetes</taxon>
        <taxon>Sordariomycetidae</taxon>
        <taxon>Diaporthales</taxon>
        <taxon>Cryphonectriaceae</taxon>
        <taxon>Cryphonectria-Endothia species complex</taxon>
        <taxon>Cryphonectria</taxon>
    </lineage>
</organism>
<feature type="compositionally biased region" description="Low complexity" evidence="1">
    <location>
        <begin position="183"/>
        <end position="203"/>
    </location>
</feature>
<proteinExistence type="predicted"/>
<evidence type="ECO:0000256" key="1">
    <source>
        <dbReference type="SAM" id="MobiDB-lite"/>
    </source>
</evidence>
<dbReference type="RefSeq" id="XP_040776523.1">
    <property type="nucleotide sequence ID" value="XM_040923312.1"/>
</dbReference>
<dbReference type="EMBL" id="MU032347">
    <property type="protein sequence ID" value="KAF3765562.1"/>
    <property type="molecule type" value="Genomic_DNA"/>
</dbReference>
<accession>A0A9P4Y235</accession>
<keyword evidence="3" id="KW-1185">Reference proteome</keyword>
<feature type="compositionally biased region" description="Basic and acidic residues" evidence="1">
    <location>
        <begin position="326"/>
        <end position="346"/>
    </location>
</feature>
<protein>
    <submittedName>
        <fullName evidence="2">Uncharacterized protein</fullName>
    </submittedName>
</protein>
<dbReference type="GeneID" id="63840441"/>
<sequence>MDFVTKIKDAVVPDANTIPQTQSAEPENEIPGAFPDADDETLGRQLEGDNTDTTETTQGHTDQDSAVDVDERSPLKGRDTALPDSAPVAPASGAVGDVNTSSDSGSHFNVGTGSSADGMTSIEEVKPHHLGNEGKVLGATGSSEVGTGSGSSGALAPARDTRSQDPSEEYGNSAPAAAVEPTSSAHEGGSSAAGLGDSALESARPQAQQEDNTGFAAGTGGGTHERVLEAASDLNRGAPQPPRDAEPEAAAALAETAARFSGGIHNGVSGAGSDDPLGERSGSPHERSTQYRKGDVQNVISGVSQSGLGQGGIHNGVVGLGSQEEEAIRRHSLDNQGQKEEGEAQL</sequence>
<comment type="caution">
    <text evidence="2">The sequence shown here is derived from an EMBL/GenBank/DDBJ whole genome shotgun (WGS) entry which is preliminary data.</text>
</comment>
<feature type="region of interest" description="Disordered" evidence="1">
    <location>
        <begin position="14"/>
        <end position="346"/>
    </location>
</feature>
<feature type="compositionally biased region" description="Low complexity" evidence="1">
    <location>
        <begin position="51"/>
        <end position="60"/>
    </location>
</feature>
<evidence type="ECO:0000313" key="2">
    <source>
        <dbReference type="EMBL" id="KAF3765562.1"/>
    </source>
</evidence>
<feature type="compositionally biased region" description="Basic and acidic residues" evidence="1">
    <location>
        <begin position="282"/>
        <end position="295"/>
    </location>
</feature>
<feature type="compositionally biased region" description="Basic and acidic residues" evidence="1">
    <location>
        <begin position="69"/>
        <end position="81"/>
    </location>
</feature>
<gene>
    <name evidence="2" type="ORF">M406DRAFT_355971</name>
</gene>
<evidence type="ECO:0000313" key="3">
    <source>
        <dbReference type="Proteomes" id="UP000803844"/>
    </source>
</evidence>
<feature type="compositionally biased region" description="Polar residues" evidence="1">
    <location>
        <begin position="98"/>
        <end position="118"/>
    </location>
</feature>
<feature type="compositionally biased region" description="Low complexity" evidence="1">
    <location>
        <begin position="248"/>
        <end position="258"/>
    </location>
</feature>
<reference evidence="2" key="1">
    <citation type="journal article" date="2020" name="Phytopathology">
        <title>Genome sequence of the chestnut blight fungus Cryphonectria parasitica EP155: A fundamental resource for an archetypical invasive plant pathogen.</title>
        <authorList>
            <person name="Crouch J.A."/>
            <person name="Dawe A."/>
            <person name="Aerts A."/>
            <person name="Barry K."/>
            <person name="Churchill A.C.L."/>
            <person name="Grimwood J."/>
            <person name="Hillman B."/>
            <person name="Milgroom M.G."/>
            <person name="Pangilinan J."/>
            <person name="Smith M."/>
            <person name="Salamov A."/>
            <person name="Schmutz J."/>
            <person name="Yadav J."/>
            <person name="Grigoriev I.V."/>
            <person name="Nuss D."/>
        </authorList>
    </citation>
    <scope>NUCLEOTIDE SEQUENCE</scope>
    <source>
        <strain evidence="2">EP155</strain>
    </source>
</reference>
<dbReference type="AlphaFoldDB" id="A0A9P4Y235"/>